<keyword evidence="2" id="KW-1185">Reference proteome</keyword>
<evidence type="ECO:0008006" key="3">
    <source>
        <dbReference type="Google" id="ProtNLM"/>
    </source>
</evidence>
<accession>A0ABW2XXH1</accession>
<protein>
    <recommendedName>
        <fullName evidence="3">SGNH/GDSL hydrolase family protein</fullName>
    </recommendedName>
</protein>
<gene>
    <name evidence="1" type="ORF">ACFQZM_37490</name>
</gene>
<dbReference type="Proteomes" id="UP001597063">
    <property type="component" value="Unassembled WGS sequence"/>
</dbReference>
<reference evidence="2" key="1">
    <citation type="journal article" date="2019" name="Int. J. Syst. Evol. Microbiol.">
        <title>The Global Catalogue of Microorganisms (GCM) 10K type strain sequencing project: providing services to taxonomists for standard genome sequencing and annotation.</title>
        <authorList>
            <consortium name="The Broad Institute Genomics Platform"/>
            <consortium name="The Broad Institute Genome Sequencing Center for Infectious Disease"/>
            <person name="Wu L."/>
            <person name="Ma J."/>
        </authorList>
    </citation>
    <scope>NUCLEOTIDE SEQUENCE [LARGE SCALE GENOMIC DNA]</scope>
    <source>
        <strain evidence="2">JCM 9371</strain>
    </source>
</reference>
<organism evidence="1 2">
    <name type="scientific">Actinomadura fibrosa</name>
    <dbReference type="NCBI Taxonomy" id="111802"/>
    <lineage>
        <taxon>Bacteria</taxon>
        <taxon>Bacillati</taxon>
        <taxon>Actinomycetota</taxon>
        <taxon>Actinomycetes</taxon>
        <taxon>Streptosporangiales</taxon>
        <taxon>Thermomonosporaceae</taxon>
        <taxon>Actinomadura</taxon>
    </lineage>
</organism>
<sequence length="42" mass="4470">MTTRIACLGDSLTRALISVDHLDTLSRRNPPVICDSPATAST</sequence>
<evidence type="ECO:0000313" key="1">
    <source>
        <dbReference type="EMBL" id="MFD0690233.1"/>
    </source>
</evidence>
<proteinExistence type="predicted"/>
<comment type="caution">
    <text evidence="1">The sequence shown here is derived from an EMBL/GenBank/DDBJ whole genome shotgun (WGS) entry which is preliminary data.</text>
</comment>
<dbReference type="EMBL" id="JBHTGP010000018">
    <property type="protein sequence ID" value="MFD0690233.1"/>
    <property type="molecule type" value="Genomic_DNA"/>
</dbReference>
<evidence type="ECO:0000313" key="2">
    <source>
        <dbReference type="Proteomes" id="UP001597063"/>
    </source>
</evidence>
<name>A0ABW2XXH1_9ACTN</name>
<dbReference type="RefSeq" id="WP_278045361.1">
    <property type="nucleotide sequence ID" value="NZ_CAACUY010000038.1"/>
</dbReference>